<organism evidence="2 3">
    <name type="scientific">Novosphingobium mangrovi</name>
    <name type="common">ex Hu et al. 2023</name>
    <dbReference type="NCBI Taxonomy" id="2930094"/>
    <lineage>
        <taxon>Bacteria</taxon>
        <taxon>Pseudomonadati</taxon>
        <taxon>Pseudomonadota</taxon>
        <taxon>Alphaproteobacteria</taxon>
        <taxon>Sphingomonadales</taxon>
        <taxon>Sphingomonadaceae</taxon>
        <taxon>Novosphingobium</taxon>
    </lineage>
</organism>
<gene>
    <name evidence="2" type="ORF">MTR65_02755</name>
</gene>
<dbReference type="Pfam" id="PF11158">
    <property type="entry name" value="DUF2938"/>
    <property type="match status" value="1"/>
</dbReference>
<feature type="transmembrane region" description="Helical" evidence="1">
    <location>
        <begin position="68"/>
        <end position="89"/>
    </location>
</feature>
<evidence type="ECO:0000313" key="2">
    <source>
        <dbReference type="EMBL" id="MCJ1959601.1"/>
    </source>
</evidence>
<dbReference type="Proteomes" id="UP001162802">
    <property type="component" value="Unassembled WGS sequence"/>
</dbReference>
<keyword evidence="1" id="KW-0472">Membrane</keyword>
<keyword evidence="3" id="KW-1185">Reference proteome</keyword>
<comment type="caution">
    <text evidence="2">The sequence shown here is derived from an EMBL/GenBank/DDBJ whole genome shotgun (WGS) entry which is preliminary data.</text>
</comment>
<evidence type="ECO:0000313" key="3">
    <source>
        <dbReference type="Proteomes" id="UP001162802"/>
    </source>
</evidence>
<reference evidence="2" key="1">
    <citation type="submission" date="2022-03" db="EMBL/GenBank/DDBJ databases">
        <title>Identification of a novel bacterium isolated from mangrove sediments.</title>
        <authorList>
            <person name="Pan X."/>
        </authorList>
    </citation>
    <scope>NUCLEOTIDE SEQUENCE</scope>
    <source>
        <strain evidence="2">B2637</strain>
    </source>
</reference>
<keyword evidence="1" id="KW-0812">Transmembrane</keyword>
<keyword evidence="1" id="KW-1133">Transmembrane helix</keyword>
<feature type="transmembrane region" description="Helical" evidence="1">
    <location>
        <begin position="139"/>
        <end position="160"/>
    </location>
</feature>
<dbReference type="RefSeq" id="WP_243796818.1">
    <property type="nucleotide sequence ID" value="NZ_JALHAT010000003.1"/>
</dbReference>
<accession>A0ABT0A8T1</accession>
<feature type="transmembrane region" description="Helical" evidence="1">
    <location>
        <begin position="101"/>
        <end position="127"/>
    </location>
</feature>
<protein>
    <submittedName>
        <fullName evidence="2">DUF2938 domain-containing protein</fullName>
    </submittedName>
</protein>
<dbReference type="InterPro" id="IPR021329">
    <property type="entry name" value="DUF2938"/>
</dbReference>
<proteinExistence type="predicted"/>
<name>A0ABT0A8T1_9SPHN</name>
<sequence>MDTALTFTLVVGIGATVALDVWARQLRRWLGIAGADWGLVGQWLSGLPAGRLVHTSDGFEIPSRGERALGWTFHYLVGLVYAAAYPLVWGTGFLATPSPGPFVLVGFGLSTLAGLCVLTPAMGGGLFASRTSDQGRRIALILLNHAVFAGAQYALALGLVTRPT</sequence>
<dbReference type="EMBL" id="JALHAT010000003">
    <property type="protein sequence ID" value="MCJ1959601.1"/>
    <property type="molecule type" value="Genomic_DNA"/>
</dbReference>
<evidence type="ECO:0000256" key="1">
    <source>
        <dbReference type="SAM" id="Phobius"/>
    </source>
</evidence>